<name>A0A1T5BS97_9SPHI</name>
<evidence type="ECO:0000256" key="1">
    <source>
        <dbReference type="ARBA" id="ARBA00008635"/>
    </source>
</evidence>
<dbReference type="GO" id="GO:0046872">
    <property type="term" value="F:metal ion binding"/>
    <property type="evidence" value="ECO:0007669"/>
    <property type="project" value="UniProtKB-KW"/>
</dbReference>
<feature type="binding site" evidence="3">
    <location>
        <position position="122"/>
    </location>
    <ligand>
        <name>a divalent metal cation</name>
        <dbReference type="ChEBI" id="CHEBI:60240"/>
    </ligand>
</feature>
<dbReference type="RefSeq" id="WP_079716379.1">
    <property type="nucleotide sequence ID" value="NZ_FUYS01000003.1"/>
</dbReference>
<dbReference type="EMBL" id="FUYS01000003">
    <property type="protein sequence ID" value="SKB50065.1"/>
    <property type="molecule type" value="Genomic_DNA"/>
</dbReference>
<evidence type="ECO:0000256" key="3">
    <source>
        <dbReference type="PIRSR" id="PIRSR607837-1"/>
    </source>
</evidence>
<reference evidence="4 5" key="1">
    <citation type="submission" date="2017-02" db="EMBL/GenBank/DDBJ databases">
        <authorList>
            <person name="Peterson S.W."/>
        </authorList>
    </citation>
    <scope>NUCLEOTIDE SEQUENCE [LARGE SCALE GENOMIC DNA]</scope>
    <source>
        <strain evidence="4 5">DSM 22899</strain>
    </source>
</reference>
<dbReference type="Proteomes" id="UP000190541">
    <property type="component" value="Unassembled WGS sequence"/>
</dbReference>
<dbReference type="STRING" id="623280.SAMN05660226_01705"/>
<evidence type="ECO:0000256" key="2">
    <source>
        <dbReference type="ARBA" id="ARBA00022723"/>
    </source>
</evidence>
<keyword evidence="2 3" id="KW-0479">Metal-binding</keyword>
<dbReference type="Gene3D" id="1.20.120.450">
    <property type="entry name" value="dinb family like domain"/>
    <property type="match status" value="1"/>
</dbReference>
<dbReference type="PANTHER" id="PTHR37302:SF3">
    <property type="entry name" value="DAMAGE-INDUCIBLE PROTEIN DINB"/>
    <property type="match status" value="1"/>
</dbReference>
<proteinExistence type="inferred from homology"/>
<dbReference type="AlphaFoldDB" id="A0A1T5BS97"/>
<dbReference type="InterPro" id="IPR034660">
    <property type="entry name" value="DinB/YfiT-like"/>
</dbReference>
<feature type="binding site" evidence="3">
    <location>
        <position position="40"/>
    </location>
    <ligand>
        <name>a divalent metal cation</name>
        <dbReference type="ChEBI" id="CHEBI:60240"/>
    </ligand>
</feature>
<gene>
    <name evidence="4" type="ORF">SAMN05660226_01705</name>
</gene>
<dbReference type="InterPro" id="IPR007837">
    <property type="entry name" value="DinB"/>
</dbReference>
<comment type="similarity">
    <text evidence="1">Belongs to the DinB family.</text>
</comment>
<dbReference type="PANTHER" id="PTHR37302">
    <property type="entry name" value="SLR1116 PROTEIN"/>
    <property type="match status" value="1"/>
</dbReference>
<dbReference type="SUPFAM" id="SSF109854">
    <property type="entry name" value="DinB/YfiT-like putative metalloenzymes"/>
    <property type="match status" value="1"/>
</dbReference>
<feature type="binding site" evidence="3">
    <location>
        <position position="118"/>
    </location>
    <ligand>
        <name>a divalent metal cation</name>
        <dbReference type="ChEBI" id="CHEBI:60240"/>
    </ligand>
</feature>
<evidence type="ECO:0000313" key="4">
    <source>
        <dbReference type="EMBL" id="SKB50065.1"/>
    </source>
</evidence>
<evidence type="ECO:0000313" key="5">
    <source>
        <dbReference type="Proteomes" id="UP000190541"/>
    </source>
</evidence>
<protein>
    <submittedName>
        <fullName evidence="4">Uncharacterized damage-inducible protein DinB (Forms a four-helix bundle)</fullName>
    </submittedName>
</protein>
<organism evidence="4 5">
    <name type="scientific">Parapedobacter luteus</name>
    <dbReference type="NCBI Taxonomy" id="623280"/>
    <lineage>
        <taxon>Bacteria</taxon>
        <taxon>Pseudomonadati</taxon>
        <taxon>Bacteroidota</taxon>
        <taxon>Sphingobacteriia</taxon>
        <taxon>Sphingobacteriales</taxon>
        <taxon>Sphingobacteriaceae</taxon>
        <taxon>Parapedobacter</taxon>
    </lineage>
</organism>
<dbReference type="OrthoDB" id="9811413at2"/>
<dbReference type="Pfam" id="PF05163">
    <property type="entry name" value="DinB"/>
    <property type="match status" value="1"/>
</dbReference>
<sequence>MKALFNELFAYNFHCNQQLAAVLMDHAAAVDAKSMDLFSHMLNAHHIWNHRILNQPTQHSVWEKHPSNILAVLDRRNYDQTLTILETSIVGDEVNYKTSKGIPFTNTVGDVLFHIINHSTYHRGQIALLFRQNGMEPLQTDYIFRKR</sequence>
<accession>A0A1T5BS97</accession>
<keyword evidence="5" id="KW-1185">Reference proteome</keyword>